<accession>A0A3S3R9M8</accession>
<reference evidence="1 2" key="1">
    <citation type="journal article" date="2019" name="Nat. Plants">
        <title>Stout camphor tree genome fills gaps in understanding of flowering plant genome evolution.</title>
        <authorList>
            <person name="Chaw S.M."/>
            <person name="Liu Y.C."/>
            <person name="Wu Y.W."/>
            <person name="Wang H.Y."/>
            <person name="Lin C.I."/>
            <person name="Wu C.S."/>
            <person name="Ke H.M."/>
            <person name="Chang L.Y."/>
            <person name="Hsu C.Y."/>
            <person name="Yang H.T."/>
            <person name="Sudianto E."/>
            <person name="Hsu M.H."/>
            <person name="Wu K.P."/>
            <person name="Wang L.N."/>
            <person name="Leebens-Mack J.H."/>
            <person name="Tsai I.J."/>
        </authorList>
    </citation>
    <scope>NUCLEOTIDE SEQUENCE [LARGE SCALE GENOMIC DNA]</scope>
    <source>
        <strain evidence="2">cv. Chaw 1501</strain>
        <tissue evidence="1">Young leaves</tissue>
    </source>
</reference>
<dbReference type="AlphaFoldDB" id="A0A3S3R9M8"/>
<evidence type="ECO:0000313" key="2">
    <source>
        <dbReference type="Proteomes" id="UP000283530"/>
    </source>
</evidence>
<dbReference type="Proteomes" id="UP000283530">
    <property type="component" value="Unassembled WGS sequence"/>
</dbReference>
<gene>
    <name evidence="1" type="ORF">CKAN_02593900</name>
</gene>
<organism evidence="1 2">
    <name type="scientific">Cinnamomum micranthum f. kanehirae</name>
    <dbReference type="NCBI Taxonomy" id="337451"/>
    <lineage>
        <taxon>Eukaryota</taxon>
        <taxon>Viridiplantae</taxon>
        <taxon>Streptophyta</taxon>
        <taxon>Embryophyta</taxon>
        <taxon>Tracheophyta</taxon>
        <taxon>Spermatophyta</taxon>
        <taxon>Magnoliopsida</taxon>
        <taxon>Magnoliidae</taxon>
        <taxon>Laurales</taxon>
        <taxon>Lauraceae</taxon>
        <taxon>Cinnamomum</taxon>
    </lineage>
</organism>
<evidence type="ECO:0000313" key="1">
    <source>
        <dbReference type="EMBL" id="RWR96546.1"/>
    </source>
</evidence>
<comment type="caution">
    <text evidence="1">The sequence shown here is derived from an EMBL/GenBank/DDBJ whole genome shotgun (WGS) entry which is preliminary data.</text>
</comment>
<sequence>MPNEDTSTHLSIMGTTSLTARRPGHAADYVTENSSYHIYDALINSPENLQKFALHSISFLYKYVVRQPRSTKRKISDKETRRDGFQTRTFNRMAMAEARKLQVLGFGSIYSGKLLFVHDERRMGEGSIKLTHLSFTVVEIGSRPDMDKHFSFPNC</sequence>
<keyword evidence="2" id="KW-1185">Reference proteome</keyword>
<protein>
    <submittedName>
        <fullName evidence="1">Uncharacterized protein</fullName>
    </submittedName>
</protein>
<proteinExistence type="predicted"/>
<dbReference type="EMBL" id="QPKB01000012">
    <property type="protein sequence ID" value="RWR96546.1"/>
    <property type="molecule type" value="Genomic_DNA"/>
</dbReference>
<name>A0A3S3R9M8_9MAGN</name>